<sequence>MLISVHQSSPTWSLPMKISTSLQPRAWPPQASAHKPDSSSLIYLYIYFRASFFAPHHQPYPHLFGSCQIGSKAHQIQRYSFTLSQTSSVEGGWKKEEAECVIRNLRLHKICASVQQQARKCAAVHTASHHCLHPVRLYLHWSFLLCVQPLLAVDRLIV</sequence>
<reference evidence="1" key="3">
    <citation type="submission" date="2025-09" db="UniProtKB">
        <authorList>
            <consortium name="Ensembl"/>
        </authorList>
    </citation>
    <scope>IDENTIFICATION</scope>
</reference>
<keyword evidence="2" id="KW-1185">Reference proteome</keyword>
<proteinExistence type="predicted"/>
<dbReference type="AlphaFoldDB" id="A0A3P9D218"/>
<evidence type="ECO:0000313" key="1">
    <source>
        <dbReference type="Ensembl" id="ENSMZEP00005028628.1"/>
    </source>
</evidence>
<dbReference type="Proteomes" id="UP000265160">
    <property type="component" value="LG3"/>
</dbReference>
<dbReference type="Ensembl" id="ENSMZET00005029533.1">
    <property type="protein sequence ID" value="ENSMZEP00005028628.1"/>
    <property type="gene ID" value="ENSMZEG00005021346.1"/>
</dbReference>
<accession>A0A3P9D218</accession>
<evidence type="ECO:0000313" key="2">
    <source>
        <dbReference type="Proteomes" id="UP000265160"/>
    </source>
</evidence>
<reference evidence="1" key="2">
    <citation type="submission" date="2025-08" db="UniProtKB">
        <authorList>
            <consortium name="Ensembl"/>
        </authorList>
    </citation>
    <scope>IDENTIFICATION</scope>
</reference>
<name>A0A3P9D218_9CICH</name>
<organism evidence="1 2">
    <name type="scientific">Maylandia zebra</name>
    <name type="common">zebra mbuna</name>
    <dbReference type="NCBI Taxonomy" id="106582"/>
    <lineage>
        <taxon>Eukaryota</taxon>
        <taxon>Metazoa</taxon>
        <taxon>Chordata</taxon>
        <taxon>Craniata</taxon>
        <taxon>Vertebrata</taxon>
        <taxon>Euteleostomi</taxon>
        <taxon>Actinopterygii</taxon>
        <taxon>Neopterygii</taxon>
        <taxon>Teleostei</taxon>
        <taxon>Neoteleostei</taxon>
        <taxon>Acanthomorphata</taxon>
        <taxon>Ovalentaria</taxon>
        <taxon>Cichlomorphae</taxon>
        <taxon>Cichliformes</taxon>
        <taxon>Cichlidae</taxon>
        <taxon>African cichlids</taxon>
        <taxon>Pseudocrenilabrinae</taxon>
        <taxon>Haplochromini</taxon>
        <taxon>Maylandia</taxon>
        <taxon>Maylandia zebra complex</taxon>
    </lineage>
</organism>
<reference evidence="1 2" key="1">
    <citation type="journal article" date="2014" name="Nature">
        <title>The genomic substrate for adaptive radiation in African cichlid fish.</title>
        <authorList>
            <person name="Brawand D."/>
            <person name="Wagner C.E."/>
            <person name="Li Y.I."/>
            <person name="Malinsky M."/>
            <person name="Keller I."/>
            <person name="Fan S."/>
            <person name="Simakov O."/>
            <person name="Ng A.Y."/>
            <person name="Lim Z.W."/>
            <person name="Bezault E."/>
            <person name="Turner-Maier J."/>
            <person name="Johnson J."/>
            <person name="Alcazar R."/>
            <person name="Noh H.J."/>
            <person name="Russell P."/>
            <person name="Aken B."/>
            <person name="Alfoldi J."/>
            <person name="Amemiya C."/>
            <person name="Azzouzi N."/>
            <person name="Baroiller J.F."/>
            <person name="Barloy-Hubler F."/>
            <person name="Berlin A."/>
            <person name="Bloomquist R."/>
            <person name="Carleton K.L."/>
            <person name="Conte M.A."/>
            <person name="D'Cotta H."/>
            <person name="Eshel O."/>
            <person name="Gaffney L."/>
            <person name="Galibert F."/>
            <person name="Gante H.F."/>
            <person name="Gnerre S."/>
            <person name="Greuter L."/>
            <person name="Guyon R."/>
            <person name="Haddad N.S."/>
            <person name="Haerty W."/>
            <person name="Harris R.M."/>
            <person name="Hofmann H.A."/>
            <person name="Hourlier T."/>
            <person name="Hulata G."/>
            <person name="Jaffe D.B."/>
            <person name="Lara M."/>
            <person name="Lee A.P."/>
            <person name="MacCallum I."/>
            <person name="Mwaiko S."/>
            <person name="Nikaido M."/>
            <person name="Nishihara H."/>
            <person name="Ozouf-Costaz C."/>
            <person name="Penman D.J."/>
            <person name="Przybylski D."/>
            <person name="Rakotomanga M."/>
            <person name="Renn S.C.P."/>
            <person name="Ribeiro F.J."/>
            <person name="Ron M."/>
            <person name="Salzburger W."/>
            <person name="Sanchez-Pulido L."/>
            <person name="Santos M.E."/>
            <person name="Searle S."/>
            <person name="Sharpe T."/>
            <person name="Swofford R."/>
            <person name="Tan F.J."/>
            <person name="Williams L."/>
            <person name="Young S."/>
            <person name="Yin S."/>
            <person name="Okada N."/>
            <person name="Kocher T.D."/>
            <person name="Miska E.A."/>
            <person name="Lander E.S."/>
            <person name="Venkatesh B."/>
            <person name="Fernald R.D."/>
            <person name="Meyer A."/>
            <person name="Ponting C.P."/>
            <person name="Streelman J.T."/>
            <person name="Lindblad-Toh K."/>
            <person name="Seehausen O."/>
            <person name="Di Palma F."/>
        </authorList>
    </citation>
    <scope>NUCLEOTIDE SEQUENCE</scope>
</reference>
<protein>
    <submittedName>
        <fullName evidence="1">Uncharacterized protein</fullName>
    </submittedName>
</protein>